<dbReference type="RefSeq" id="WP_216958108.1">
    <property type="nucleotide sequence ID" value="NZ_JAHOPB010000001.1"/>
</dbReference>
<accession>A0ABS6IGI4</accession>
<evidence type="ECO:0000313" key="2">
    <source>
        <dbReference type="EMBL" id="MBU8873706.1"/>
    </source>
</evidence>
<keyword evidence="3" id="KW-1185">Reference proteome</keyword>
<organism evidence="2 3">
    <name type="scientific">Reyranella humidisoli</name>
    <dbReference type="NCBI Taxonomy" id="2849149"/>
    <lineage>
        <taxon>Bacteria</taxon>
        <taxon>Pseudomonadati</taxon>
        <taxon>Pseudomonadota</taxon>
        <taxon>Alphaproteobacteria</taxon>
        <taxon>Hyphomicrobiales</taxon>
        <taxon>Reyranellaceae</taxon>
        <taxon>Reyranella</taxon>
    </lineage>
</organism>
<keyword evidence="1" id="KW-0812">Transmembrane</keyword>
<evidence type="ECO:0008006" key="4">
    <source>
        <dbReference type="Google" id="ProtNLM"/>
    </source>
</evidence>
<gene>
    <name evidence="2" type="ORF">KQ910_08015</name>
</gene>
<keyword evidence="1" id="KW-0472">Membrane</keyword>
<reference evidence="2 3" key="1">
    <citation type="submission" date="2021-06" db="EMBL/GenBank/DDBJ databases">
        <authorList>
            <person name="Lee D.H."/>
        </authorList>
    </citation>
    <scope>NUCLEOTIDE SEQUENCE [LARGE SCALE GENOMIC DNA]</scope>
    <source>
        <strain evidence="2 3">MMS21-HV4-11</strain>
    </source>
</reference>
<feature type="transmembrane region" description="Helical" evidence="1">
    <location>
        <begin position="12"/>
        <end position="36"/>
    </location>
</feature>
<sequence length="157" mass="17213">MDDLTLARAVHVLAVIHWIGGVAFVTAVILPAFVVFEEPSRRLALFEAIEHRFSTQVKVSVPLAGFSGAYMAWRLDLWGRFLEPAGWWLAAMVLVWVLFMTLLFLVEPLVLRGPFRRRVAADPAGTFRIMHLAHIVLLAMGMGVAAAGVLGAHGLLG</sequence>
<keyword evidence="1" id="KW-1133">Transmembrane helix</keyword>
<protein>
    <recommendedName>
        <fullName evidence="4">Copper resistance protein D domain-containing protein</fullName>
    </recommendedName>
</protein>
<evidence type="ECO:0000256" key="1">
    <source>
        <dbReference type="SAM" id="Phobius"/>
    </source>
</evidence>
<dbReference type="Proteomes" id="UP000727907">
    <property type="component" value="Unassembled WGS sequence"/>
</dbReference>
<comment type="caution">
    <text evidence="2">The sequence shown here is derived from an EMBL/GenBank/DDBJ whole genome shotgun (WGS) entry which is preliminary data.</text>
</comment>
<dbReference type="EMBL" id="JAHOPB010000001">
    <property type="protein sequence ID" value="MBU8873706.1"/>
    <property type="molecule type" value="Genomic_DNA"/>
</dbReference>
<proteinExistence type="predicted"/>
<feature type="transmembrane region" description="Helical" evidence="1">
    <location>
        <begin position="132"/>
        <end position="156"/>
    </location>
</feature>
<feature type="transmembrane region" description="Helical" evidence="1">
    <location>
        <begin position="85"/>
        <end position="111"/>
    </location>
</feature>
<evidence type="ECO:0000313" key="3">
    <source>
        <dbReference type="Proteomes" id="UP000727907"/>
    </source>
</evidence>
<name>A0ABS6IGI4_9HYPH</name>